<organism evidence="1 2">
    <name type="scientific">Sulfidibacter corallicola</name>
    <dbReference type="NCBI Taxonomy" id="2818388"/>
    <lineage>
        <taxon>Bacteria</taxon>
        <taxon>Pseudomonadati</taxon>
        <taxon>Acidobacteriota</taxon>
        <taxon>Holophagae</taxon>
        <taxon>Acanthopleuribacterales</taxon>
        <taxon>Acanthopleuribacteraceae</taxon>
        <taxon>Sulfidibacter</taxon>
    </lineage>
</organism>
<reference evidence="1" key="1">
    <citation type="submission" date="2021-03" db="EMBL/GenBank/DDBJ databases">
        <title>Acanthopleuribacteraceae sp. M133.</title>
        <authorList>
            <person name="Wang G."/>
        </authorList>
    </citation>
    <scope>NUCLEOTIDE SEQUENCE</scope>
    <source>
        <strain evidence="1">M133</strain>
    </source>
</reference>
<dbReference type="KEGG" id="scor:J3U87_12090"/>
<dbReference type="Proteomes" id="UP000663929">
    <property type="component" value="Chromosome"/>
</dbReference>
<dbReference type="AlphaFoldDB" id="A0A8A4TTA5"/>
<name>A0A8A4TTA5_SULCO</name>
<gene>
    <name evidence="1" type="ORF">J3U87_12090</name>
</gene>
<keyword evidence="2" id="KW-1185">Reference proteome</keyword>
<dbReference type="RefSeq" id="WP_237383289.1">
    <property type="nucleotide sequence ID" value="NZ_CP071793.1"/>
</dbReference>
<evidence type="ECO:0000313" key="2">
    <source>
        <dbReference type="Proteomes" id="UP000663929"/>
    </source>
</evidence>
<accession>A0A8A4TTA5</accession>
<sequence>MKYAPFLLALDDDQVYSPATIVRHGEEKGILEPWGDDPEDYRRLKIKIRHSLARFSKNHGFPDEGDGIVTLAGQAPTRGWLGSRWKEAVPERHKATKASKPLKN</sequence>
<protein>
    <submittedName>
        <fullName evidence="1">Uncharacterized protein</fullName>
    </submittedName>
</protein>
<evidence type="ECO:0000313" key="1">
    <source>
        <dbReference type="EMBL" id="QTD53189.1"/>
    </source>
</evidence>
<proteinExistence type="predicted"/>
<dbReference type="EMBL" id="CP071793">
    <property type="protein sequence ID" value="QTD53189.1"/>
    <property type="molecule type" value="Genomic_DNA"/>
</dbReference>